<dbReference type="GO" id="GO:0000155">
    <property type="term" value="F:phosphorelay sensor kinase activity"/>
    <property type="evidence" value="ECO:0007669"/>
    <property type="project" value="InterPro"/>
</dbReference>
<dbReference type="SMART" id="SM00304">
    <property type="entry name" value="HAMP"/>
    <property type="match status" value="1"/>
</dbReference>
<keyword evidence="7" id="KW-0547">Nucleotide-binding</keyword>
<dbReference type="Pfam" id="PF02518">
    <property type="entry name" value="HATPase_c"/>
    <property type="match status" value="1"/>
</dbReference>
<evidence type="ECO:0000256" key="5">
    <source>
        <dbReference type="ARBA" id="ARBA00022553"/>
    </source>
</evidence>
<evidence type="ECO:0000256" key="2">
    <source>
        <dbReference type="ARBA" id="ARBA00004651"/>
    </source>
</evidence>
<dbReference type="InterPro" id="IPR003660">
    <property type="entry name" value="HAMP_dom"/>
</dbReference>
<dbReference type="Gene3D" id="1.10.287.130">
    <property type="match status" value="1"/>
</dbReference>
<dbReference type="SMART" id="SM00388">
    <property type="entry name" value="HisKA"/>
    <property type="match status" value="1"/>
</dbReference>
<feature type="domain" description="Histidine kinase" evidence="11">
    <location>
        <begin position="219"/>
        <end position="429"/>
    </location>
</feature>
<evidence type="ECO:0000256" key="10">
    <source>
        <dbReference type="SAM" id="Phobius"/>
    </source>
</evidence>
<sequence length="434" mass="49105">MRNLTISLLFMVLIATIGLGWVFDNVYQQFTDHTQQANAEPIAIIEQLGQQIALTLDHMPQPEAFIEQWQSEKGYTVSLSAFDATPLPEMLKTHLKQGQPLLLETEHDLAFYYYLPAKHSLFILRAPALQSASQNNMVQLSLTAAFYLAVLALMVVWLFPLGKRLLAIRRAATLFGQGKLDQRIEVSSISYIRDIETEFNHMADRIEALVQDVKLLSSAVSHDLRTPLARIRFGIDTLQEEDDPVMRKRYEQRISNNVDEMVNLVETLLNYARLDQAMLKLNKSPCQLNELIEECLKNKTCGGIALSFSPATSPAIIFGDRAYLLILFNNLIENALRYGHSNVAIRIEQTDHHITVFIDDDGPGIDPVELSTIFKPFIRGERHRQTTKGFGMGLAIVSRVCEWHQATLSINQSTRLAGASFQVTFQHSNKKYCL</sequence>
<keyword evidence="8 13" id="KW-0418">Kinase</keyword>
<evidence type="ECO:0000313" key="14">
    <source>
        <dbReference type="Proteomes" id="UP000194841"/>
    </source>
</evidence>
<feature type="domain" description="HAMP" evidence="12">
    <location>
        <begin position="159"/>
        <end position="211"/>
    </location>
</feature>
<accession>A0A244CNY8</accession>
<feature type="transmembrane region" description="Helical" evidence="10">
    <location>
        <begin position="140"/>
        <end position="160"/>
    </location>
</feature>
<evidence type="ECO:0000313" key="13">
    <source>
        <dbReference type="EMBL" id="OUL56919.1"/>
    </source>
</evidence>
<keyword evidence="4" id="KW-1003">Cell membrane</keyword>
<name>A0A244CNY8_PSEDV</name>
<dbReference type="AlphaFoldDB" id="A0A244CNY8"/>
<dbReference type="PROSITE" id="PS50885">
    <property type="entry name" value="HAMP"/>
    <property type="match status" value="1"/>
</dbReference>
<dbReference type="InterPro" id="IPR003661">
    <property type="entry name" value="HisK_dim/P_dom"/>
</dbReference>
<dbReference type="SUPFAM" id="SSF47384">
    <property type="entry name" value="Homodimeric domain of signal transducing histidine kinase"/>
    <property type="match status" value="1"/>
</dbReference>
<dbReference type="InterPro" id="IPR003594">
    <property type="entry name" value="HATPase_dom"/>
</dbReference>
<comment type="caution">
    <text evidence="13">The sequence shown here is derived from an EMBL/GenBank/DDBJ whole genome shotgun (WGS) entry which is preliminary data.</text>
</comment>
<keyword evidence="10" id="KW-0472">Membrane</keyword>
<evidence type="ECO:0000256" key="8">
    <source>
        <dbReference type="ARBA" id="ARBA00022777"/>
    </source>
</evidence>
<organism evidence="13 14">
    <name type="scientific">Pseudoalteromonas ulvae</name>
    <dbReference type="NCBI Taxonomy" id="107327"/>
    <lineage>
        <taxon>Bacteria</taxon>
        <taxon>Pseudomonadati</taxon>
        <taxon>Pseudomonadota</taxon>
        <taxon>Gammaproteobacteria</taxon>
        <taxon>Alteromonadales</taxon>
        <taxon>Pseudoalteromonadaceae</taxon>
        <taxon>Pseudoalteromonas</taxon>
    </lineage>
</organism>
<evidence type="ECO:0000256" key="9">
    <source>
        <dbReference type="ARBA" id="ARBA00022840"/>
    </source>
</evidence>
<comment type="subcellular location">
    <subcellularLocation>
        <location evidence="2">Cell membrane</location>
        <topology evidence="2">Multi-pass membrane protein</topology>
    </subcellularLocation>
</comment>
<evidence type="ECO:0000256" key="6">
    <source>
        <dbReference type="ARBA" id="ARBA00022679"/>
    </source>
</evidence>
<evidence type="ECO:0000256" key="7">
    <source>
        <dbReference type="ARBA" id="ARBA00022741"/>
    </source>
</evidence>
<dbReference type="CDD" id="cd06225">
    <property type="entry name" value="HAMP"/>
    <property type="match status" value="1"/>
</dbReference>
<gene>
    <name evidence="13" type="ORF">B1199_16265</name>
</gene>
<dbReference type="EMBL" id="MWPV01000005">
    <property type="protein sequence ID" value="OUL56919.1"/>
    <property type="molecule type" value="Genomic_DNA"/>
</dbReference>
<evidence type="ECO:0000256" key="3">
    <source>
        <dbReference type="ARBA" id="ARBA00012438"/>
    </source>
</evidence>
<dbReference type="PANTHER" id="PTHR44936:SF10">
    <property type="entry name" value="SENSOR PROTEIN RSTB"/>
    <property type="match status" value="1"/>
</dbReference>
<keyword evidence="14" id="KW-1185">Reference proteome</keyword>
<dbReference type="GO" id="GO:0005886">
    <property type="term" value="C:plasma membrane"/>
    <property type="evidence" value="ECO:0007669"/>
    <property type="project" value="UniProtKB-SubCell"/>
</dbReference>
<keyword evidence="5" id="KW-0597">Phosphoprotein</keyword>
<comment type="catalytic activity">
    <reaction evidence="1">
        <text>ATP + protein L-histidine = ADP + protein N-phospho-L-histidine.</text>
        <dbReference type="EC" id="2.7.13.3"/>
    </reaction>
</comment>
<evidence type="ECO:0000256" key="4">
    <source>
        <dbReference type="ARBA" id="ARBA00022475"/>
    </source>
</evidence>
<keyword evidence="10" id="KW-1133">Transmembrane helix</keyword>
<dbReference type="CDD" id="cd00075">
    <property type="entry name" value="HATPase"/>
    <property type="match status" value="1"/>
</dbReference>
<reference evidence="13 14" key="1">
    <citation type="submission" date="2017-02" db="EMBL/GenBank/DDBJ databases">
        <title>Pseudoalteromonas ulvae TC14 Genome.</title>
        <authorList>
            <person name="Molmeret M."/>
        </authorList>
    </citation>
    <scope>NUCLEOTIDE SEQUENCE [LARGE SCALE GENOMIC DNA]</scope>
    <source>
        <strain evidence="13">TC14</strain>
    </source>
</reference>
<dbReference type="InterPro" id="IPR036097">
    <property type="entry name" value="HisK_dim/P_sf"/>
</dbReference>
<dbReference type="PROSITE" id="PS50109">
    <property type="entry name" value="HIS_KIN"/>
    <property type="match status" value="1"/>
</dbReference>
<dbReference type="PRINTS" id="PR00344">
    <property type="entry name" value="BCTRLSENSOR"/>
</dbReference>
<dbReference type="SMART" id="SM00387">
    <property type="entry name" value="HATPase_c"/>
    <property type="match status" value="1"/>
</dbReference>
<dbReference type="SUPFAM" id="SSF55874">
    <property type="entry name" value="ATPase domain of HSP90 chaperone/DNA topoisomerase II/histidine kinase"/>
    <property type="match status" value="1"/>
</dbReference>
<evidence type="ECO:0000256" key="1">
    <source>
        <dbReference type="ARBA" id="ARBA00000085"/>
    </source>
</evidence>
<evidence type="ECO:0000259" key="12">
    <source>
        <dbReference type="PROSITE" id="PS50885"/>
    </source>
</evidence>
<dbReference type="InterPro" id="IPR036890">
    <property type="entry name" value="HATPase_C_sf"/>
</dbReference>
<dbReference type="OrthoDB" id="9804645at2"/>
<dbReference type="Gene3D" id="3.30.565.10">
    <property type="entry name" value="Histidine kinase-like ATPase, C-terminal domain"/>
    <property type="match status" value="1"/>
</dbReference>
<evidence type="ECO:0000259" key="11">
    <source>
        <dbReference type="PROSITE" id="PS50109"/>
    </source>
</evidence>
<dbReference type="Pfam" id="PF00512">
    <property type="entry name" value="HisKA"/>
    <property type="match status" value="1"/>
</dbReference>
<dbReference type="CDD" id="cd00082">
    <property type="entry name" value="HisKA"/>
    <property type="match status" value="1"/>
</dbReference>
<keyword evidence="10" id="KW-0812">Transmembrane</keyword>
<keyword evidence="9" id="KW-0067">ATP-binding</keyword>
<dbReference type="GO" id="GO:0005524">
    <property type="term" value="F:ATP binding"/>
    <property type="evidence" value="ECO:0007669"/>
    <property type="project" value="UniProtKB-KW"/>
</dbReference>
<dbReference type="PANTHER" id="PTHR44936">
    <property type="entry name" value="SENSOR PROTEIN CREC"/>
    <property type="match status" value="1"/>
</dbReference>
<proteinExistence type="predicted"/>
<dbReference type="RefSeq" id="WP_086745173.1">
    <property type="nucleotide sequence ID" value="NZ_MWPV01000005.1"/>
</dbReference>
<keyword evidence="6" id="KW-0808">Transferase</keyword>
<dbReference type="Proteomes" id="UP000194841">
    <property type="component" value="Unassembled WGS sequence"/>
</dbReference>
<dbReference type="InterPro" id="IPR050980">
    <property type="entry name" value="2C_sensor_his_kinase"/>
</dbReference>
<dbReference type="EC" id="2.7.13.3" evidence="3"/>
<protein>
    <recommendedName>
        <fullName evidence="3">histidine kinase</fullName>
        <ecNumber evidence="3">2.7.13.3</ecNumber>
    </recommendedName>
</protein>
<dbReference type="InterPro" id="IPR005467">
    <property type="entry name" value="His_kinase_dom"/>
</dbReference>
<dbReference type="InterPro" id="IPR004358">
    <property type="entry name" value="Sig_transdc_His_kin-like_C"/>
</dbReference>